<dbReference type="InterPro" id="IPR036936">
    <property type="entry name" value="CRIB_dom_sf"/>
</dbReference>
<accession>S8E107</accession>
<dbReference type="InParanoid" id="S8E107"/>
<dbReference type="SMART" id="SM00285">
    <property type="entry name" value="PBD"/>
    <property type="match status" value="3"/>
</dbReference>
<feature type="region of interest" description="Disordered" evidence="1">
    <location>
        <begin position="1"/>
        <end position="21"/>
    </location>
</feature>
<sequence>MKRPAGTDIAAGAIREEGDPSISFPWNFQHRVHVDESLNGLPSSWAAQLGVNVKDETESNSPTSPTHEKPSLSYGAKSRPLRDVDPNVDTATGLFCLPKRTTQNKPVVIDVPRQDEAGGDPGISTPWGFKHNIHVDENYTGLPTDWSKPAEAQRINSLLDMSPEADAAISVPWNFKHGIHVFAGSNGIPTGLPPALVSRLGELGFSEGEIAAIRAAS</sequence>
<feature type="domain" description="CRIB" evidence="2">
    <location>
        <begin position="169"/>
        <end position="182"/>
    </location>
</feature>
<dbReference type="AlphaFoldDB" id="S8E107"/>
<evidence type="ECO:0000259" key="2">
    <source>
        <dbReference type="PROSITE" id="PS50108"/>
    </source>
</evidence>
<protein>
    <recommendedName>
        <fullName evidence="2">CRIB domain-containing protein</fullName>
    </recommendedName>
</protein>
<evidence type="ECO:0000256" key="1">
    <source>
        <dbReference type="SAM" id="MobiDB-lite"/>
    </source>
</evidence>
<dbReference type="Proteomes" id="UP000015241">
    <property type="component" value="Unassembled WGS sequence"/>
</dbReference>
<proteinExistence type="predicted"/>
<organism evidence="3 4">
    <name type="scientific">Fomitopsis schrenkii</name>
    <name type="common">Brown rot fungus</name>
    <dbReference type="NCBI Taxonomy" id="2126942"/>
    <lineage>
        <taxon>Eukaryota</taxon>
        <taxon>Fungi</taxon>
        <taxon>Dikarya</taxon>
        <taxon>Basidiomycota</taxon>
        <taxon>Agaricomycotina</taxon>
        <taxon>Agaricomycetes</taxon>
        <taxon>Polyporales</taxon>
        <taxon>Fomitopsis</taxon>
    </lineage>
</organism>
<dbReference type="OrthoDB" id="2786357at2759"/>
<gene>
    <name evidence="3" type="ORF">FOMPIDRAFT_1051097</name>
</gene>
<feature type="domain" description="CRIB" evidence="2">
    <location>
        <begin position="22"/>
        <end position="35"/>
    </location>
</feature>
<dbReference type="InterPro" id="IPR000095">
    <property type="entry name" value="CRIB_dom"/>
</dbReference>
<dbReference type="STRING" id="743788.S8E107"/>
<feature type="region of interest" description="Disordered" evidence="1">
    <location>
        <begin position="54"/>
        <end position="85"/>
    </location>
</feature>
<dbReference type="EMBL" id="KE504161">
    <property type="protein sequence ID" value="EPS98866.1"/>
    <property type="molecule type" value="Genomic_DNA"/>
</dbReference>
<keyword evidence="4" id="KW-1185">Reference proteome</keyword>
<evidence type="ECO:0000313" key="3">
    <source>
        <dbReference type="EMBL" id="EPS98866.1"/>
    </source>
</evidence>
<name>S8E107_FOMSC</name>
<dbReference type="Gene3D" id="3.90.810.10">
    <property type="entry name" value="CRIB domain"/>
    <property type="match status" value="3"/>
</dbReference>
<dbReference type="PROSITE" id="PS50108">
    <property type="entry name" value="CRIB"/>
    <property type="match status" value="3"/>
</dbReference>
<feature type="domain" description="CRIB" evidence="2">
    <location>
        <begin position="123"/>
        <end position="136"/>
    </location>
</feature>
<reference evidence="3 4" key="1">
    <citation type="journal article" date="2012" name="Science">
        <title>The Paleozoic origin of enzymatic lignin decomposition reconstructed from 31 fungal genomes.</title>
        <authorList>
            <person name="Floudas D."/>
            <person name="Binder M."/>
            <person name="Riley R."/>
            <person name="Barry K."/>
            <person name="Blanchette R.A."/>
            <person name="Henrissat B."/>
            <person name="Martinez A.T."/>
            <person name="Otillar R."/>
            <person name="Spatafora J.W."/>
            <person name="Yadav J.S."/>
            <person name="Aerts A."/>
            <person name="Benoit I."/>
            <person name="Boyd A."/>
            <person name="Carlson A."/>
            <person name="Copeland A."/>
            <person name="Coutinho P.M."/>
            <person name="de Vries R.P."/>
            <person name="Ferreira P."/>
            <person name="Findley K."/>
            <person name="Foster B."/>
            <person name="Gaskell J."/>
            <person name="Glotzer D."/>
            <person name="Gorecki P."/>
            <person name="Heitman J."/>
            <person name="Hesse C."/>
            <person name="Hori C."/>
            <person name="Igarashi K."/>
            <person name="Jurgens J.A."/>
            <person name="Kallen N."/>
            <person name="Kersten P."/>
            <person name="Kohler A."/>
            <person name="Kuees U."/>
            <person name="Kumar T.K.A."/>
            <person name="Kuo A."/>
            <person name="LaButti K."/>
            <person name="Larrondo L.F."/>
            <person name="Lindquist E."/>
            <person name="Ling A."/>
            <person name="Lombard V."/>
            <person name="Lucas S."/>
            <person name="Lundell T."/>
            <person name="Martin R."/>
            <person name="McLaughlin D.J."/>
            <person name="Morgenstern I."/>
            <person name="Morin E."/>
            <person name="Murat C."/>
            <person name="Nagy L.G."/>
            <person name="Nolan M."/>
            <person name="Ohm R.A."/>
            <person name="Patyshakuliyeva A."/>
            <person name="Rokas A."/>
            <person name="Ruiz-Duenas F.J."/>
            <person name="Sabat G."/>
            <person name="Salamov A."/>
            <person name="Samejima M."/>
            <person name="Schmutz J."/>
            <person name="Slot J.C."/>
            <person name="St John F."/>
            <person name="Stenlid J."/>
            <person name="Sun H."/>
            <person name="Sun S."/>
            <person name="Syed K."/>
            <person name="Tsang A."/>
            <person name="Wiebenga A."/>
            <person name="Young D."/>
            <person name="Pisabarro A."/>
            <person name="Eastwood D.C."/>
            <person name="Martin F."/>
            <person name="Cullen D."/>
            <person name="Grigoriev I.V."/>
            <person name="Hibbett D.S."/>
        </authorList>
    </citation>
    <scope>NUCLEOTIDE SEQUENCE</scope>
    <source>
        <strain evidence="4">FP-58527</strain>
    </source>
</reference>
<dbReference type="HOGENOM" id="CLU_1272326_0_0_1"/>
<evidence type="ECO:0000313" key="4">
    <source>
        <dbReference type="Proteomes" id="UP000015241"/>
    </source>
</evidence>